<keyword evidence="5" id="KW-0472">Membrane</keyword>
<evidence type="ECO:0000256" key="4">
    <source>
        <dbReference type="ARBA" id="ARBA00022618"/>
    </source>
</evidence>
<dbReference type="EMBL" id="CM035408">
    <property type="protein sequence ID" value="KAH7441233.1"/>
    <property type="molecule type" value="Genomic_DNA"/>
</dbReference>
<dbReference type="GO" id="GO:0051258">
    <property type="term" value="P:protein polymerization"/>
    <property type="evidence" value="ECO:0007669"/>
    <property type="project" value="UniProtKB-ARBA"/>
</dbReference>
<comment type="subcellular location">
    <subcellularLocation>
        <location evidence="1">Cell membrane</location>
        <topology evidence="1">Peripheral membrane protein</topology>
        <orientation evidence="1">Cytoplasmic side</orientation>
    </subcellularLocation>
</comment>
<feature type="region of interest" description="Disordered" evidence="8">
    <location>
        <begin position="324"/>
        <end position="398"/>
    </location>
</feature>
<feature type="region of interest" description="Disordered" evidence="8">
    <location>
        <begin position="573"/>
        <end position="599"/>
    </location>
</feature>
<name>A0A8T2V5S5_CERRI</name>
<feature type="domain" description="SOSEKI DIX-like" evidence="9">
    <location>
        <begin position="18"/>
        <end position="107"/>
    </location>
</feature>
<reference evidence="10" key="1">
    <citation type="submission" date="2021-08" db="EMBL/GenBank/DDBJ databases">
        <title>WGS assembly of Ceratopteris richardii.</title>
        <authorList>
            <person name="Marchant D.B."/>
            <person name="Chen G."/>
            <person name="Jenkins J."/>
            <person name="Shu S."/>
            <person name="Leebens-Mack J."/>
            <person name="Grimwood J."/>
            <person name="Schmutz J."/>
            <person name="Soltis P."/>
            <person name="Soltis D."/>
            <person name="Chen Z.-H."/>
        </authorList>
    </citation>
    <scope>NUCLEOTIDE SEQUENCE</scope>
    <source>
        <strain evidence="10">Whitten #5841</strain>
        <tissue evidence="10">Leaf</tissue>
    </source>
</reference>
<keyword evidence="6" id="KW-0131">Cell cycle</keyword>
<evidence type="ECO:0000256" key="7">
    <source>
        <dbReference type="ARBA" id="ARBA00024211"/>
    </source>
</evidence>
<evidence type="ECO:0000259" key="9">
    <source>
        <dbReference type="Pfam" id="PF06136"/>
    </source>
</evidence>
<proteinExistence type="inferred from homology"/>
<feature type="compositionally biased region" description="Polar residues" evidence="8">
    <location>
        <begin position="493"/>
        <end position="503"/>
    </location>
</feature>
<keyword evidence="11" id="KW-1185">Reference proteome</keyword>
<feature type="region of interest" description="Disordered" evidence="8">
    <location>
        <begin position="481"/>
        <end position="505"/>
    </location>
</feature>
<evidence type="ECO:0000256" key="1">
    <source>
        <dbReference type="ARBA" id="ARBA00004413"/>
    </source>
</evidence>
<evidence type="ECO:0000256" key="2">
    <source>
        <dbReference type="ARBA" id="ARBA00022473"/>
    </source>
</evidence>
<dbReference type="Pfam" id="PF06136">
    <property type="entry name" value="SOK"/>
    <property type="match status" value="1"/>
</dbReference>
<accession>A0A8T2V5S5</accession>
<dbReference type="PANTHER" id="PTHR31083">
    <property type="entry name" value="UPSTREAM OF FLC PROTEIN (DUF966)"/>
    <property type="match status" value="1"/>
</dbReference>
<dbReference type="InterPro" id="IPR010369">
    <property type="entry name" value="SOK"/>
</dbReference>
<evidence type="ECO:0000256" key="8">
    <source>
        <dbReference type="SAM" id="MobiDB-lite"/>
    </source>
</evidence>
<feature type="region of interest" description="Disordered" evidence="8">
    <location>
        <begin position="184"/>
        <end position="209"/>
    </location>
</feature>
<keyword evidence="4" id="KW-0132">Cell division</keyword>
<evidence type="ECO:0000256" key="6">
    <source>
        <dbReference type="ARBA" id="ARBA00023306"/>
    </source>
</evidence>
<protein>
    <recommendedName>
        <fullName evidence="9">SOSEKI DIX-like domain-containing protein</fullName>
    </recommendedName>
</protein>
<dbReference type="Proteomes" id="UP000825935">
    <property type="component" value="Chromosome 3"/>
</dbReference>
<dbReference type="PANTHER" id="PTHR31083:SF6">
    <property type="entry name" value="PROTEIN SOSEKI 3"/>
    <property type="match status" value="1"/>
</dbReference>
<keyword evidence="2" id="KW-0217">Developmental protein</keyword>
<dbReference type="GO" id="GO:0051301">
    <property type="term" value="P:cell division"/>
    <property type="evidence" value="ECO:0007669"/>
    <property type="project" value="UniProtKB-KW"/>
</dbReference>
<dbReference type="GO" id="GO:0005886">
    <property type="term" value="C:plasma membrane"/>
    <property type="evidence" value="ECO:0007669"/>
    <property type="project" value="UniProtKB-SubCell"/>
</dbReference>
<comment type="caution">
    <text evidence="10">The sequence shown here is derived from an EMBL/GenBank/DDBJ whole genome shotgun (WGS) entry which is preliminary data.</text>
</comment>
<dbReference type="OrthoDB" id="1280899at2759"/>
<evidence type="ECO:0000256" key="5">
    <source>
        <dbReference type="ARBA" id="ARBA00023136"/>
    </source>
</evidence>
<gene>
    <name evidence="10" type="ORF">KP509_03G030000</name>
</gene>
<organism evidence="10 11">
    <name type="scientific">Ceratopteris richardii</name>
    <name type="common">Triangle waterfern</name>
    <dbReference type="NCBI Taxonomy" id="49495"/>
    <lineage>
        <taxon>Eukaryota</taxon>
        <taxon>Viridiplantae</taxon>
        <taxon>Streptophyta</taxon>
        <taxon>Embryophyta</taxon>
        <taxon>Tracheophyta</taxon>
        <taxon>Polypodiopsida</taxon>
        <taxon>Polypodiidae</taxon>
        <taxon>Polypodiales</taxon>
        <taxon>Pteridineae</taxon>
        <taxon>Pteridaceae</taxon>
        <taxon>Parkerioideae</taxon>
        <taxon>Ceratopteris</taxon>
    </lineage>
</organism>
<comment type="similarity">
    <text evidence="7">Belongs to the SOSEKI family.</text>
</comment>
<feature type="compositionally biased region" description="Low complexity" evidence="8">
    <location>
        <begin position="575"/>
        <end position="585"/>
    </location>
</feature>
<dbReference type="InterPro" id="IPR048351">
    <property type="entry name" value="SOK_DIX"/>
</dbReference>
<evidence type="ECO:0000313" key="10">
    <source>
        <dbReference type="EMBL" id="KAH7441233.1"/>
    </source>
</evidence>
<feature type="compositionally biased region" description="Polar residues" evidence="8">
    <location>
        <begin position="338"/>
        <end position="398"/>
    </location>
</feature>
<keyword evidence="3" id="KW-1003">Cell membrane</keyword>
<evidence type="ECO:0000256" key="3">
    <source>
        <dbReference type="ARBA" id="ARBA00022475"/>
    </source>
</evidence>
<sequence length="621" mass="67544">MEPCNLTRQHSKINRRKIQIVYYLHRGGRHVDHPHLVEGFLLPSQDGLRLKDFKKWLSVLRGESMPDSFSWSYKRSYKTGFIWQDLSNDDIIYPLQRNEYVLMGFELQVAPNQGWKSCMCDSPDDENTTTPLGVYTSVGSSKPHDVLSEGALSDCFNGTQKDHHLRKKFTSLSDSVGRITYNHGNSSAHVQSDKKLHASRASFPDSDGLQPKQSIRCVEAATELPLDLNVNVFPWMQGINSEVKVYKAMGAQQTSDAATQTGESKRCSASDETMTRTSVWRQVTNYADACVLHEPIQRSMSGSSNSLRVLIAPRNHFSVFHRSGSDIRETHRRAGSPINDQSGNGFGSVNASTPNKSDVFCSPSSANSSSITQLETTSPSSERSLRSMGSVNSSRFSTTNHRMLASTVDDYLRHTSSTASGRDINDLRATAPLSPFKAAVKQRWSSSTYLLKQLLSCGSLDISESSVLHLKSMSLQGNIVHPGASSGGGTPMASCTTNDTPGKSTGEVIVQKSSRCKAQLLFASSSSSNSSNSSTASTRNGAFSRQLSYLDDGSPPITPKSWLCGACGGGGGAAGDSSRSSSLTSELQIPRRCQSDSHSLSRECSLKDVDVNAQAKATQFN</sequence>
<dbReference type="AlphaFoldDB" id="A0A8T2V5S5"/>
<evidence type="ECO:0000313" key="11">
    <source>
        <dbReference type="Proteomes" id="UP000825935"/>
    </source>
</evidence>